<gene>
    <name evidence="2" type="primary">Dsec\GM26819</name>
    <name evidence="2" type="ORF">Dsec_GM26819</name>
</gene>
<dbReference type="STRING" id="7238.B4IQ51"/>
<dbReference type="Proteomes" id="UP000001292">
    <property type="component" value="Unassembled WGS sequence"/>
</dbReference>
<feature type="non-terminal residue" evidence="2">
    <location>
        <position position="1"/>
    </location>
</feature>
<evidence type="ECO:0000259" key="1">
    <source>
        <dbReference type="PROSITE" id="PS50057"/>
    </source>
</evidence>
<proteinExistence type="predicted"/>
<name>B4IQ51_DROSE</name>
<dbReference type="EMBL" id="CH685528">
    <property type="protein sequence ID" value="EDW43636.1"/>
    <property type="molecule type" value="Genomic_DNA"/>
</dbReference>
<dbReference type="InterPro" id="IPR019747">
    <property type="entry name" value="FERM_CS"/>
</dbReference>
<dbReference type="GO" id="GO:0005085">
    <property type="term" value="F:guanyl-nucleotide exchange factor activity"/>
    <property type="evidence" value="ECO:0007669"/>
    <property type="project" value="TreeGrafter"/>
</dbReference>
<protein>
    <submittedName>
        <fullName evidence="2">GM26819</fullName>
    </submittedName>
</protein>
<dbReference type="InterPro" id="IPR018979">
    <property type="entry name" value="FERM_N"/>
</dbReference>
<evidence type="ECO:0000313" key="2">
    <source>
        <dbReference type="EMBL" id="EDW43636.1"/>
    </source>
</evidence>
<organism evidence="3">
    <name type="scientific">Drosophila sechellia</name>
    <name type="common">Fruit fly</name>
    <dbReference type="NCBI Taxonomy" id="7238"/>
    <lineage>
        <taxon>Eukaryota</taxon>
        <taxon>Metazoa</taxon>
        <taxon>Ecdysozoa</taxon>
        <taxon>Arthropoda</taxon>
        <taxon>Hexapoda</taxon>
        <taxon>Insecta</taxon>
        <taxon>Pterygota</taxon>
        <taxon>Neoptera</taxon>
        <taxon>Endopterygota</taxon>
        <taxon>Diptera</taxon>
        <taxon>Brachycera</taxon>
        <taxon>Muscomorpha</taxon>
        <taxon>Ephydroidea</taxon>
        <taxon>Drosophilidae</taxon>
        <taxon>Drosophila</taxon>
        <taxon>Sophophora</taxon>
    </lineage>
</organism>
<reference evidence="2 3" key="1">
    <citation type="journal article" date="2007" name="Nature">
        <title>Evolution of genes and genomes on the Drosophila phylogeny.</title>
        <authorList>
            <consortium name="Drosophila 12 Genomes Consortium"/>
            <person name="Clark A.G."/>
            <person name="Eisen M.B."/>
            <person name="Smith D.R."/>
            <person name="Bergman C.M."/>
            <person name="Oliver B."/>
            <person name="Markow T.A."/>
            <person name="Kaufman T.C."/>
            <person name="Kellis M."/>
            <person name="Gelbart W."/>
            <person name="Iyer V.N."/>
            <person name="Pollard D.A."/>
            <person name="Sackton T.B."/>
            <person name="Larracuente A.M."/>
            <person name="Singh N.D."/>
            <person name="Abad J.P."/>
            <person name="Abt D.N."/>
            <person name="Adryan B."/>
            <person name="Aguade M."/>
            <person name="Akashi H."/>
            <person name="Anderson W.W."/>
            <person name="Aquadro C.F."/>
            <person name="Ardell D.H."/>
            <person name="Arguello R."/>
            <person name="Artieri C.G."/>
            <person name="Barbash D.A."/>
            <person name="Barker D."/>
            <person name="Barsanti P."/>
            <person name="Batterham P."/>
            <person name="Batzoglou S."/>
            <person name="Begun D."/>
            <person name="Bhutkar A."/>
            <person name="Blanco E."/>
            <person name="Bosak S.A."/>
            <person name="Bradley R.K."/>
            <person name="Brand A.D."/>
            <person name="Brent M.R."/>
            <person name="Brooks A.N."/>
            <person name="Brown R.H."/>
            <person name="Butlin R.K."/>
            <person name="Caggese C."/>
            <person name="Calvi B.R."/>
            <person name="Bernardo de Carvalho A."/>
            <person name="Caspi A."/>
            <person name="Castrezana S."/>
            <person name="Celniker S.E."/>
            <person name="Chang J.L."/>
            <person name="Chapple C."/>
            <person name="Chatterji S."/>
            <person name="Chinwalla A."/>
            <person name="Civetta A."/>
            <person name="Clifton S.W."/>
            <person name="Comeron J.M."/>
            <person name="Costello J.C."/>
            <person name="Coyne J.A."/>
            <person name="Daub J."/>
            <person name="David R.G."/>
            <person name="Delcher A.L."/>
            <person name="Delehaunty K."/>
            <person name="Do C.B."/>
            <person name="Ebling H."/>
            <person name="Edwards K."/>
            <person name="Eickbush T."/>
            <person name="Evans J.D."/>
            <person name="Filipski A."/>
            <person name="Findeiss S."/>
            <person name="Freyhult E."/>
            <person name="Fulton L."/>
            <person name="Fulton R."/>
            <person name="Garcia A.C."/>
            <person name="Gardiner A."/>
            <person name="Garfield D.A."/>
            <person name="Garvin B.E."/>
            <person name="Gibson G."/>
            <person name="Gilbert D."/>
            <person name="Gnerre S."/>
            <person name="Godfrey J."/>
            <person name="Good R."/>
            <person name="Gotea V."/>
            <person name="Gravely B."/>
            <person name="Greenberg A.J."/>
            <person name="Griffiths-Jones S."/>
            <person name="Gross S."/>
            <person name="Guigo R."/>
            <person name="Gustafson E.A."/>
            <person name="Haerty W."/>
            <person name="Hahn M.W."/>
            <person name="Halligan D.L."/>
            <person name="Halpern A.L."/>
            <person name="Halter G.M."/>
            <person name="Han M.V."/>
            <person name="Heger A."/>
            <person name="Hillier L."/>
            <person name="Hinrichs A.S."/>
            <person name="Holmes I."/>
            <person name="Hoskins R.A."/>
            <person name="Hubisz M.J."/>
            <person name="Hultmark D."/>
            <person name="Huntley M.A."/>
            <person name="Jaffe D.B."/>
            <person name="Jagadeeshan S."/>
            <person name="Jeck W.R."/>
            <person name="Johnson J."/>
            <person name="Jones C.D."/>
            <person name="Jordan W.C."/>
            <person name="Karpen G.H."/>
            <person name="Kataoka E."/>
            <person name="Keightley P.D."/>
            <person name="Kheradpour P."/>
            <person name="Kirkness E.F."/>
            <person name="Koerich L.B."/>
            <person name="Kristiansen K."/>
            <person name="Kudrna D."/>
            <person name="Kulathinal R.J."/>
            <person name="Kumar S."/>
            <person name="Kwok R."/>
            <person name="Lander E."/>
            <person name="Langley C.H."/>
            <person name="Lapoint R."/>
            <person name="Lazzaro B.P."/>
            <person name="Lee S.J."/>
            <person name="Levesque L."/>
            <person name="Li R."/>
            <person name="Lin C.F."/>
            <person name="Lin M.F."/>
            <person name="Lindblad-Toh K."/>
            <person name="Llopart A."/>
            <person name="Long M."/>
            <person name="Low L."/>
            <person name="Lozovsky E."/>
            <person name="Lu J."/>
            <person name="Luo M."/>
            <person name="Machado C.A."/>
            <person name="Makalowski W."/>
            <person name="Marzo M."/>
            <person name="Matsuda M."/>
            <person name="Matzkin L."/>
            <person name="McAllister B."/>
            <person name="McBride C.S."/>
            <person name="McKernan B."/>
            <person name="McKernan K."/>
            <person name="Mendez-Lago M."/>
            <person name="Minx P."/>
            <person name="Mollenhauer M.U."/>
            <person name="Montooth K."/>
            <person name="Mount S.M."/>
            <person name="Mu X."/>
            <person name="Myers E."/>
            <person name="Negre B."/>
            <person name="Newfeld S."/>
            <person name="Nielsen R."/>
            <person name="Noor M.A."/>
            <person name="O'Grady P."/>
            <person name="Pachter L."/>
            <person name="Papaceit M."/>
            <person name="Parisi M.J."/>
            <person name="Parisi M."/>
            <person name="Parts L."/>
            <person name="Pedersen J.S."/>
            <person name="Pesole G."/>
            <person name="Phillippy A.M."/>
            <person name="Ponting C.P."/>
            <person name="Pop M."/>
            <person name="Porcelli D."/>
            <person name="Powell J.R."/>
            <person name="Prohaska S."/>
            <person name="Pruitt K."/>
            <person name="Puig M."/>
            <person name="Quesneville H."/>
            <person name="Ram K.R."/>
            <person name="Rand D."/>
            <person name="Rasmussen M.D."/>
            <person name="Reed L.K."/>
            <person name="Reenan R."/>
            <person name="Reily A."/>
            <person name="Remington K.A."/>
            <person name="Rieger T.T."/>
            <person name="Ritchie M.G."/>
            <person name="Robin C."/>
            <person name="Rogers Y.H."/>
            <person name="Rohde C."/>
            <person name="Rozas J."/>
            <person name="Rubenfield M.J."/>
            <person name="Ruiz A."/>
            <person name="Russo S."/>
            <person name="Salzberg S.L."/>
            <person name="Sanchez-Gracia A."/>
            <person name="Saranga D.J."/>
            <person name="Sato H."/>
            <person name="Schaeffer S.W."/>
            <person name="Schatz M.C."/>
            <person name="Schlenke T."/>
            <person name="Schwartz R."/>
            <person name="Segarra C."/>
            <person name="Singh R.S."/>
            <person name="Sirot L."/>
            <person name="Sirota M."/>
            <person name="Sisneros N.B."/>
            <person name="Smith C.D."/>
            <person name="Smith T.F."/>
            <person name="Spieth J."/>
            <person name="Stage D.E."/>
            <person name="Stark A."/>
            <person name="Stephan W."/>
            <person name="Strausberg R.L."/>
            <person name="Strempel S."/>
            <person name="Sturgill D."/>
            <person name="Sutton G."/>
            <person name="Sutton G.G."/>
            <person name="Tao W."/>
            <person name="Teichmann S."/>
            <person name="Tobari Y.N."/>
            <person name="Tomimura Y."/>
            <person name="Tsolas J.M."/>
            <person name="Valente V.L."/>
            <person name="Venter E."/>
            <person name="Venter J.C."/>
            <person name="Vicario S."/>
            <person name="Vieira F.G."/>
            <person name="Vilella A.J."/>
            <person name="Villasante A."/>
            <person name="Walenz B."/>
            <person name="Wang J."/>
            <person name="Wasserman M."/>
            <person name="Watts T."/>
            <person name="Wilson D."/>
            <person name="Wilson R.K."/>
            <person name="Wing R.A."/>
            <person name="Wolfner M.F."/>
            <person name="Wong A."/>
            <person name="Wong G.K."/>
            <person name="Wu C.I."/>
            <person name="Wu G."/>
            <person name="Yamamoto D."/>
            <person name="Yang H.P."/>
            <person name="Yang S.P."/>
            <person name="Yorke J.A."/>
            <person name="Yoshida K."/>
            <person name="Zdobnov E."/>
            <person name="Zhang P."/>
            <person name="Zhang Y."/>
            <person name="Zimin A.V."/>
            <person name="Baldwin J."/>
            <person name="Abdouelleil A."/>
            <person name="Abdulkadir J."/>
            <person name="Abebe A."/>
            <person name="Abera B."/>
            <person name="Abreu J."/>
            <person name="Acer S.C."/>
            <person name="Aftuck L."/>
            <person name="Alexander A."/>
            <person name="An P."/>
            <person name="Anderson E."/>
            <person name="Anderson S."/>
            <person name="Arachi H."/>
            <person name="Azer M."/>
            <person name="Bachantsang P."/>
            <person name="Barry A."/>
            <person name="Bayul T."/>
            <person name="Berlin A."/>
            <person name="Bessette D."/>
            <person name="Bloom T."/>
            <person name="Blye J."/>
            <person name="Boguslavskiy L."/>
            <person name="Bonnet C."/>
            <person name="Boukhgalter B."/>
            <person name="Bourzgui I."/>
            <person name="Brown A."/>
            <person name="Cahill P."/>
            <person name="Channer S."/>
            <person name="Cheshatsang Y."/>
            <person name="Chuda L."/>
            <person name="Citroen M."/>
            <person name="Collymore A."/>
            <person name="Cooke P."/>
            <person name="Costello M."/>
            <person name="D'Aco K."/>
            <person name="Daza R."/>
            <person name="De Haan G."/>
            <person name="DeGray S."/>
            <person name="DeMaso C."/>
            <person name="Dhargay N."/>
            <person name="Dooley K."/>
            <person name="Dooley E."/>
            <person name="Doricent M."/>
            <person name="Dorje P."/>
            <person name="Dorjee K."/>
            <person name="Dupes A."/>
            <person name="Elong R."/>
            <person name="Falk J."/>
            <person name="Farina A."/>
            <person name="Faro S."/>
            <person name="Ferguson D."/>
            <person name="Fisher S."/>
            <person name="Foley C.D."/>
            <person name="Franke A."/>
            <person name="Friedrich D."/>
            <person name="Gadbois L."/>
            <person name="Gearin G."/>
            <person name="Gearin C.R."/>
            <person name="Giannoukos G."/>
            <person name="Goode T."/>
            <person name="Graham J."/>
            <person name="Grandbois E."/>
            <person name="Grewal S."/>
            <person name="Gyaltsen K."/>
            <person name="Hafez N."/>
            <person name="Hagos B."/>
            <person name="Hall J."/>
            <person name="Henson C."/>
            <person name="Hollinger A."/>
            <person name="Honan T."/>
            <person name="Huard M.D."/>
            <person name="Hughes L."/>
            <person name="Hurhula B."/>
            <person name="Husby M.E."/>
            <person name="Kamat A."/>
            <person name="Kanga B."/>
            <person name="Kashin S."/>
            <person name="Khazanovich D."/>
            <person name="Kisner P."/>
            <person name="Lance K."/>
            <person name="Lara M."/>
            <person name="Lee W."/>
            <person name="Lennon N."/>
            <person name="Letendre F."/>
            <person name="LeVine R."/>
            <person name="Lipovsky A."/>
            <person name="Liu X."/>
            <person name="Liu J."/>
            <person name="Liu S."/>
            <person name="Lokyitsang T."/>
            <person name="Lokyitsang Y."/>
            <person name="Lubonja R."/>
            <person name="Lui A."/>
            <person name="MacDonald P."/>
            <person name="Magnisalis V."/>
            <person name="Maru K."/>
            <person name="Matthews C."/>
            <person name="McCusker W."/>
            <person name="McDonough S."/>
            <person name="Mehta T."/>
            <person name="Meldrim J."/>
            <person name="Meneus L."/>
            <person name="Mihai O."/>
            <person name="Mihalev A."/>
            <person name="Mihova T."/>
            <person name="Mittelman R."/>
            <person name="Mlenga V."/>
            <person name="Montmayeur A."/>
            <person name="Mulrain L."/>
            <person name="Navidi A."/>
            <person name="Naylor J."/>
            <person name="Negash T."/>
            <person name="Nguyen T."/>
            <person name="Nguyen N."/>
            <person name="Nicol R."/>
            <person name="Norbu C."/>
            <person name="Norbu N."/>
            <person name="Novod N."/>
            <person name="O'Neill B."/>
            <person name="Osman S."/>
            <person name="Markiewicz E."/>
            <person name="Oyono O.L."/>
            <person name="Patti C."/>
            <person name="Phunkhang P."/>
            <person name="Pierre F."/>
            <person name="Priest M."/>
            <person name="Raghuraman S."/>
            <person name="Rege F."/>
            <person name="Reyes R."/>
            <person name="Rise C."/>
            <person name="Rogov P."/>
            <person name="Ross K."/>
            <person name="Ryan E."/>
            <person name="Settipalli S."/>
            <person name="Shea T."/>
            <person name="Sherpa N."/>
            <person name="Shi L."/>
            <person name="Shih D."/>
            <person name="Sparrow T."/>
            <person name="Spaulding J."/>
            <person name="Stalker J."/>
            <person name="Stange-Thomann N."/>
            <person name="Stavropoulos S."/>
            <person name="Stone C."/>
            <person name="Strader C."/>
            <person name="Tesfaye S."/>
            <person name="Thomson T."/>
            <person name="Thoulutsang Y."/>
            <person name="Thoulutsang D."/>
            <person name="Topham K."/>
            <person name="Topping I."/>
            <person name="Tsamla T."/>
            <person name="Vassiliev H."/>
            <person name="Vo A."/>
            <person name="Wangchuk T."/>
            <person name="Wangdi T."/>
            <person name="Weiand M."/>
            <person name="Wilkinson J."/>
            <person name="Wilson A."/>
            <person name="Yadav S."/>
            <person name="Young G."/>
            <person name="Yu Q."/>
            <person name="Zembek L."/>
            <person name="Zhong D."/>
            <person name="Zimmer A."/>
            <person name="Zwirko Z."/>
            <person name="Jaffe D.B."/>
            <person name="Alvarez P."/>
            <person name="Brockman W."/>
            <person name="Butler J."/>
            <person name="Chin C."/>
            <person name="Gnerre S."/>
            <person name="Grabherr M."/>
            <person name="Kleber M."/>
            <person name="Mauceli E."/>
            <person name="MacCallum I."/>
        </authorList>
    </citation>
    <scope>NUCLEOTIDE SEQUENCE [LARGE SCALE GENOMIC DNA]</scope>
    <source>
        <strain evidence="3">Rob3c / Tucson 14021-0248.25</strain>
    </source>
</reference>
<dbReference type="Pfam" id="PF09379">
    <property type="entry name" value="FERM_N"/>
    <property type="match status" value="1"/>
</dbReference>
<dbReference type="InterPro" id="IPR029071">
    <property type="entry name" value="Ubiquitin-like_domsf"/>
</dbReference>
<dbReference type="Gene3D" id="3.10.20.90">
    <property type="entry name" value="Phosphatidylinositol 3-kinase Catalytic Subunit, Chain A, domain 1"/>
    <property type="match status" value="1"/>
</dbReference>
<dbReference type="PROSITE" id="PS50057">
    <property type="entry name" value="FERM_3"/>
    <property type="match status" value="1"/>
</dbReference>
<keyword evidence="3" id="KW-1185">Reference proteome</keyword>
<accession>B4IQ51</accession>
<dbReference type="PANTHER" id="PTHR45858:SF5">
    <property type="entry name" value="MOESIN_EZRIN_RADIXIN HOMOLOG 1"/>
    <property type="match status" value="1"/>
</dbReference>
<dbReference type="SUPFAM" id="SSF54236">
    <property type="entry name" value="Ubiquitin-like"/>
    <property type="match status" value="1"/>
</dbReference>
<sequence length="78" mass="9242">AKALGRVLFEQVCRQLNLLEADYFGLEYQEVSTHTKYWLDLEKPMNRQVGLSLIDPVLRFCIKFYTPDPAQLEEEYTR</sequence>
<dbReference type="PROSITE" id="PS00660">
    <property type="entry name" value="FERM_1"/>
    <property type="match status" value="1"/>
</dbReference>
<dbReference type="InterPro" id="IPR051835">
    <property type="entry name" value="RAC1-GEF"/>
</dbReference>
<evidence type="ECO:0000313" key="3">
    <source>
        <dbReference type="Proteomes" id="UP000001292"/>
    </source>
</evidence>
<dbReference type="HOGENOM" id="CLU_2628905_0_0_1"/>
<dbReference type="InterPro" id="IPR000299">
    <property type="entry name" value="FERM_domain"/>
</dbReference>
<dbReference type="PANTHER" id="PTHR45858">
    <property type="entry name" value="FERM DOMAIN CONTAINING PROTEIN"/>
    <property type="match status" value="1"/>
</dbReference>
<dbReference type="FunFam" id="3.10.20.90:FF:000040">
    <property type="entry name" value="FERM, RhoGEF and pleckstrin domain-containing protein"/>
    <property type="match status" value="1"/>
</dbReference>
<feature type="domain" description="FERM" evidence="1">
    <location>
        <begin position="1"/>
        <end position="78"/>
    </location>
</feature>
<dbReference type="AlphaFoldDB" id="B4IQ51"/>